<feature type="chain" id="PRO_5046285151" description="Carbohydrate-binding protein" evidence="2">
    <location>
        <begin position="31"/>
        <end position="318"/>
    </location>
</feature>
<name>A0ABX1H789_9ACTN</name>
<dbReference type="RefSeq" id="WP_168540855.1">
    <property type="nucleotide sequence ID" value="NZ_JAAWWP010000011.1"/>
</dbReference>
<sequence length="318" mass="33351">MKRVRTTAGVLGAGAALLLACGLGAPAATALPAPERTAPQSAAANPCTSAAADSGRRVAGALPRAEVHRQLDAQAERHRAARGLPGKGPVGAPGDGSRLKVDIHPAQGTAFKEAAGRDGACATHTVSREVDVTEGSTTIYTPTLYPAGGSCIELVTVYTQGRATVSAWDWCKSVNFEASVPIDDAFLAAYTDGSSAYTGRVVRTDAGSNTWTASLYNHTTGAWDEVFTQSGQTQGRNDGWDIYELYSTTDASNVAYSCHAMSGLTFESSNISVRTDGQWAAAGPDNSDTHYDQPDSAFYCPGRSYSMVNQYDHWKAVG</sequence>
<feature type="signal peptide" evidence="2">
    <location>
        <begin position="1"/>
        <end position="30"/>
    </location>
</feature>
<evidence type="ECO:0000256" key="1">
    <source>
        <dbReference type="SAM" id="MobiDB-lite"/>
    </source>
</evidence>
<gene>
    <name evidence="3" type="ORF">HFV08_18515</name>
</gene>
<reference evidence="3 4" key="1">
    <citation type="submission" date="2020-04" db="EMBL/GenBank/DDBJ databases">
        <title>Phylogenetic Diversity and Antibacterial Activity against Ralstonia solanacearum of Endophytic Actinomycete Isolated from Moss.</title>
        <authorList>
            <person name="Zhuang X."/>
        </authorList>
    </citation>
    <scope>NUCLEOTIDE SEQUENCE [LARGE SCALE GENOMIC DNA]</scope>
    <source>
        <strain evidence="3 4">LD120</strain>
    </source>
</reference>
<dbReference type="Proteomes" id="UP000772196">
    <property type="component" value="Unassembled WGS sequence"/>
</dbReference>
<proteinExistence type="predicted"/>
<evidence type="ECO:0008006" key="5">
    <source>
        <dbReference type="Google" id="ProtNLM"/>
    </source>
</evidence>
<comment type="caution">
    <text evidence="3">The sequence shown here is derived from an EMBL/GenBank/DDBJ whole genome shotgun (WGS) entry which is preliminary data.</text>
</comment>
<dbReference type="PROSITE" id="PS51257">
    <property type="entry name" value="PROKAR_LIPOPROTEIN"/>
    <property type="match status" value="1"/>
</dbReference>
<organism evidence="3 4">
    <name type="scientific">Streptomyces physcomitrii</name>
    <dbReference type="NCBI Taxonomy" id="2724184"/>
    <lineage>
        <taxon>Bacteria</taxon>
        <taxon>Bacillati</taxon>
        <taxon>Actinomycetota</taxon>
        <taxon>Actinomycetes</taxon>
        <taxon>Kitasatosporales</taxon>
        <taxon>Streptomycetaceae</taxon>
        <taxon>Streptomyces</taxon>
    </lineage>
</organism>
<keyword evidence="4" id="KW-1185">Reference proteome</keyword>
<evidence type="ECO:0000313" key="4">
    <source>
        <dbReference type="Proteomes" id="UP000772196"/>
    </source>
</evidence>
<dbReference type="EMBL" id="JAAWWP010000011">
    <property type="protein sequence ID" value="NKI43195.1"/>
    <property type="molecule type" value="Genomic_DNA"/>
</dbReference>
<evidence type="ECO:0000313" key="3">
    <source>
        <dbReference type="EMBL" id="NKI43195.1"/>
    </source>
</evidence>
<feature type="region of interest" description="Disordered" evidence="1">
    <location>
        <begin position="73"/>
        <end position="96"/>
    </location>
</feature>
<protein>
    <recommendedName>
        <fullName evidence="5">Carbohydrate-binding protein</fullName>
    </recommendedName>
</protein>
<evidence type="ECO:0000256" key="2">
    <source>
        <dbReference type="SAM" id="SignalP"/>
    </source>
</evidence>
<keyword evidence="2" id="KW-0732">Signal</keyword>
<accession>A0ABX1H789</accession>
<feature type="compositionally biased region" description="Gly residues" evidence="1">
    <location>
        <begin position="85"/>
        <end position="94"/>
    </location>
</feature>